<reference evidence="2 3" key="1">
    <citation type="journal article" date="2015" name="Genome Announc.">
        <title>Expanding the biotechnology potential of lactobacilli through comparative genomics of 213 strains and associated genera.</title>
        <authorList>
            <person name="Sun Z."/>
            <person name="Harris H.M."/>
            <person name="McCann A."/>
            <person name="Guo C."/>
            <person name="Argimon S."/>
            <person name="Zhang W."/>
            <person name="Yang X."/>
            <person name="Jeffery I.B."/>
            <person name="Cooney J.C."/>
            <person name="Kagawa T.F."/>
            <person name="Liu W."/>
            <person name="Song Y."/>
            <person name="Salvetti E."/>
            <person name="Wrobel A."/>
            <person name="Rasinkangas P."/>
            <person name="Parkhill J."/>
            <person name="Rea M.C."/>
            <person name="O'Sullivan O."/>
            <person name="Ritari J."/>
            <person name="Douillard F.P."/>
            <person name="Paul Ross R."/>
            <person name="Yang R."/>
            <person name="Briner A.E."/>
            <person name="Felis G.E."/>
            <person name="de Vos W.M."/>
            <person name="Barrangou R."/>
            <person name="Klaenhammer T.R."/>
            <person name="Caufield P.W."/>
            <person name="Cui Y."/>
            <person name="Zhang H."/>
            <person name="O'Toole P.W."/>
        </authorList>
    </citation>
    <scope>NUCLEOTIDE SEQUENCE [LARGE SCALE GENOMIC DNA]</scope>
    <source>
        <strain evidence="2 3">DSM 20505</strain>
    </source>
</reference>
<organism evidence="2 3">
    <name type="scientific">Lacticaseibacillus sharpeae JCM 1186 = DSM 20505</name>
    <dbReference type="NCBI Taxonomy" id="1291052"/>
    <lineage>
        <taxon>Bacteria</taxon>
        <taxon>Bacillati</taxon>
        <taxon>Bacillota</taxon>
        <taxon>Bacilli</taxon>
        <taxon>Lactobacillales</taxon>
        <taxon>Lactobacillaceae</taxon>
        <taxon>Lacticaseibacillus</taxon>
    </lineage>
</organism>
<evidence type="ECO:0000313" key="2">
    <source>
        <dbReference type="EMBL" id="KRM54441.1"/>
    </source>
</evidence>
<dbReference type="EMBL" id="AYYO01000055">
    <property type="protein sequence ID" value="KRM54441.1"/>
    <property type="molecule type" value="Genomic_DNA"/>
</dbReference>
<dbReference type="PIRSF" id="PIRSF016134">
    <property type="entry name" value="UCP016134"/>
    <property type="match status" value="1"/>
</dbReference>
<dbReference type="Gene3D" id="2.30.130.30">
    <property type="entry name" value="Hypothetical protein"/>
    <property type="match status" value="1"/>
</dbReference>
<evidence type="ECO:0000313" key="3">
    <source>
        <dbReference type="Proteomes" id="UP000051679"/>
    </source>
</evidence>
<dbReference type="Proteomes" id="UP000051679">
    <property type="component" value="Unassembled WGS sequence"/>
</dbReference>
<dbReference type="Pfam" id="PF04266">
    <property type="entry name" value="ASCH"/>
    <property type="match status" value="1"/>
</dbReference>
<name>A0A0R1ZRZ8_9LACO</name>
<accession>A0A0R1ZRZ8</accession>
<dbReference type="InterPro" id="IPR007374">
    <property type="entry name" value="ASCH_domain"/>
</dbReference>
<dbReference type="SMART" id="SM01022">
    <property type="entry name" value="ASCH"/>
    <property type="match status" value="1"/>
</dbReference>
<protein>
    <recommendedName>
        <fullName evidence="1">ASCH domain-containing protein</fullName>
    </recommendedName>
</protein>
<evidence type="ECO:0000259" key="1">
    <source>
        <dbReference type="SMART" id="SM01022"/>
    </source>
</evidence>
<sequence length="115" mass="12842">MDAMKMQMGLAHDQFLLVAAGTKTVEIRLNDAKRRQLQVGDTIEFVDTTTEKMQVKRVRGLEKFATFTELYTRYGGRQVGSAPEDSVAKMVADTYTIYTPAQEHEFGVLAIHIGG</sequence>
<dbReference type="InterPro" id="IPR016645">
    <property type="entry name" value="UCP016134"/>
</dbReference>
<proteinExistence type="predicted"/>
<feature type="domain" description="ASCH" evidence="1">
    <location>
        <begin position="8"/>
        <end position="114"/>
    </location>
</feature>
<comment type="caution">
    <text evidence="2">The sequence shown here is derived from an EMBL/GenBank/DDBJ whole genome shotgun (WGS) entry which is preliminary data.</text>
</comment>
<dbReference type="STRING" id="1291052.FC18_GL000245"/>
<dbReference type="AlphaFoldDB" id="A0A0R1ZRZ8"/>
<keyword evidence="3" id="KW-1185">Reference proteome</keyword>
<dbReference type="PATRIC" id="fig|1291052.5.peg.254"/>
<gene>
    <name evidence="2" type="ORF">FC18_GL000245</name>
</gene>
<dbReference type="InterPro" id="IPR015947">
    <property type="entry name" value="PUA-like_sf"/>
</dbReference>
<dbReference type="SUPFAM" id="SSF88697">
    <property type="entry name" value="PUA domain-like"/>
    <property type="match status" value="1"/>
</dbReference>
<dbReference type="CDD" id="cd06555">
    <property type="entry name" value="ASCH_PF0470_like"/>
    <property type="match status" value="1"/>
</dbReference>